<dbReference type="InterPro" id="IPR019775">
    <property type="entry name" value="WD40_repeat_CS"/>
</dbReference>
<dbReference type="PANTHER" id="PTHR19877:SF1">
    <property type="entry name" value="EUKARYOTIC TRANSLATION INITIATION FACTOR 3 SUBUNIT I"/>
    <property type="match status" value="1"/>
</dbReference>
<keyword evidence="4" id="KW-0677">Repeat</keyword>
<feature type="repeat" description="WD" evidence="8">
    <location>
        <begin position="29"/>
        <end position="70"/>
    </location>
</feature>
<dbReference type="HAMAP" id="MF_03008">
    <property type="entry name" value="eIF3i"/>
    <property type="match status" value="1"/>
</dbReference>
<reference evidence="9 10" key="2">
    <citation type="submission" date="2018-11" db="EMBL/GenBank/DDBJ databases">
        <authorList>
            <consortium name="Pathogen Informatics"/>
        </authorList>
    </citation>
    <scope>NUCLEOTIDE SEQUENCE [LARGE SCALE GENOMIC DNA]</scope>
    <source>
        <strain evidence="9 10">NST_G2</strain>
    </source>
</reference>
<dbReference type="EMBL" id="UYSU01033518">
    <property type="protein sequence ID" value="VDL92437.1"/>
    <property type="molecule type" value="Genomic_DNA"/>
</dbReference>
<evidence type="ECO:0000256" key="8">
    <source>
        <dbReference type="PROSITE-ProRule" id="PRU00221"/>
    </source>
</evidence>
<comment type="similarity">
    <text evidence="6">Belongs to the WD repeat STRAP family.</text>
</comment>
<sequence>MDPHHDRASVEVLEGYRATVAPLLRPICLRGHERAMTRVLFNKEGDLVFTAAKNASPNVWFSQNGERLGTFEGHQGVVWCIDVDYTSSHLISGSGDSTLKLWDVSCGKALNSLPTTTPVRACGFSYSGNLVFLATDDVMKTPCQVMLLDTRVPSHMAGKDSVMNTRGCSVSTKITAAIWGDLEDSIIVGCESGEINMLDSRTGDTIKSVKAHGEQITDLQAHPDGTMFISASKDHTAQLHSTYELDTIKTYQSERPVNSAAISPNRNHILLGGGQEARDVTTTATTLGQFDAKFYHMIYSEPFGTVKGHFGPINSVCFRPDGSGFATGGEDGYVRLHVFDDDYADVDQRIFNVPP</sequence>
<dbReference type="OrthoDB" id="24966at2759"/>
<dbReference type="Proteomes" id="UP000275846">
    <property type="component" value="Unassembled WGS sequence"/>
</dbReference>
<dbReference type="Gene3D" id="2.130.10.10">
    <property type="entry name" value="YVTN repeat-like/Quinoprotein amine dehydrogenase"/>
    <property type="match status" value="1"/>
</dbReference>
<evidence type="ECO:0000313" key="11">
    <source>
        <dbReference type="WBParaSite" id="SSLN_0000624701-mRNA-1"/>
    </source>
</evidence>
<dbReference type="GO" id="GO:0003743">
    <property type="term" value="F:translation initiation factor activity"/>
    <property type="evidence" value="ECO:0007669"/>
    <property type="project" value="UniProtKB-UniRule"/>
</dbReference>
<dbReference type="PROSITE" id="PS50082">
    <property type="entry name" value="WD_REPEATS_2"/>
    <property type="match status" value="3"/>
</dbReference>
<comment type="subunit">
    <text evidence="7">Component of the eukaryotic translation initiation factor 3 (eIF-3) complex.</text>
</comment>
<dbReference type="GO" id="GO:0071541">
    <property type="term" value="C:eukaryotic translation initiation factor 3 complex, eIF3m"/>
    <property type="evidence" value="ECO:0007669"/>
    <property type="project" value="TreeGrafter"/>
</dbReference>
<evidence type="ECO:0000313" key="9">
    <source>
        <dbReference type="EMBL" id="VDL92437.1"/>
    </source>
</evidence>
<evidence type="ECO:0000256" key="5">
    <source>
        <dbReference type="ARBA" id="ARBA00022917"/>
    </source>
</evidence>
<dbReference type="SUPFAM" id="SSF50978">
    <property type="entry name" value="WD40 repeat-like"/>
    <property type="match status" value="1"/>
</dbReference>
<reference evidence="11" key="1">
    <citation type="submission" date="2016-06" db="UniProtKB">
        <authorList>
            <consortium name="WormBaseParasite"/>
        </authorList>
    </citation>
    <scope>IDENTIFICATION</scope>
</reference>
<keyword evidence="2 7" id="KW-0396">Initiation factor</keyword>
<dbReference type="Pfam" id="PF24805">
    <property type="entry name" value="EIF3I"/>
    <property type="match status" value="1"/>
</dbReference>
<organism evidence="11">
    <name type="scientific">Schistocephalus solidus</name>
    <name type="common">Tapeworm</name>
    <dbReference type="NCBI Taxonomy" id="70667"/>
    <lineage>
        <taxon>Eukaryota</taxon>
        <taxon>Metazoa</taxon>
        <taxon>Spiralia</taxon>
        <taxon>Lophotrochozoa</taxon>
        <taxon>Platyhelminthes</taxon>
        <taxon>Cestoda</taxon>
        <taxon>Eucestoda</taxon>
        <taxon>Diphyllobothriidea</taxon>
        <taxon>Diphyllobothriidae</taxon>
        <taxon>Schistocephalus</taxon>
    </lineage>
</organism>
<dbReference type="AlphaFoldDB" id="A0A183SPA4"/>
<accession>A0A183SPA4</accession>
<dbReference type="GO" id="GO:0003723">
    <property type="term" value="F:RNA binding"/>
    <property type="evidence" value="ECO:0007669"/>
    <property type="project" value="TreeGrafter"/>
</dbReference>
<dbReference type="PROSITE" id="PS50294">
    <property type="entry name" value="WD_REPEATS_REGION"/>
    <property type="match status" value="2"/>
</dbReference>
<dbReference type="InterPro" id="IPR015943">
    <property type="entry name" value="WD40/YVTN_repeat-like_dom_sf"/>
</dbReference>
<keyword evidence="1 7" id="KW-0963">Cytoplasm</keyword>
<evidence type="ECO:0000313" key="10">
    <source>
        <dbReference type="Proteomes" id="UP000275846"/>
    </source>
</evidence>
<dbReference type="STRING" id="70667.A0A183SPA4"/>
<evidence type="ECO:0000256" key="6">
    <source>
        <dbReference type="ARBA" id="ARBA00038394"/>
    </source>
</evidence>
<feature type="repeat" description="WD" evidence="8">
    <location>
        <begin position="71"/>
        <end position="112"/>
    </location>
</feature>
<evidence type="ECO:0000256" key="1">
    <source>
        <dbReference type="ARBA" id="ARBA00022490"/>
    </source>
</evidence>
<feature type="repeat" description="WD" evidence="8">
    <location>
        <begin position="306"/>
        <end position="336"/>
    </location>
</feature>
<dbReference type="GO" id="GO:0016282">
    <property type="term" value="C:eukaryotic 43S preinitiation complex"/>
    <property type="evidence" value="ECO:0007669"/>
    <property type="project" value="UniProtKB-UniRule"/>
</dbReference>
<comment type="function">
    <text evidence="7">Component of the eukaryotic translation initiation factor 3 (eIF-3) complex, which is involved in protein synthesis of a specialized repertoire of mRNAs and, together with other initiation factors, stimulates binding of mRNA and methionyl-tRNAi to the 40S ribosome. The eIF-3 complex specifically targets and initiates translation of a subset of mRNAs involved in cell proliferation.</text>
</comment>
<evidence type="ECO:0000256" key="3">
    <source>
        <dbReference type="ARBA" id="ARBA00022574"/>
    </source>
</evidence>
<dbReference type="GO" id="GO:0001732">
    <property type="term" value="P:formation of cytoplasmic translation initiation complex"/>
    <property type="evidence" value="ECO:0007669"/>
    <property type="project" value="UniProtKB-UniRule"/>
</dbReference>
<comment type="subcellular location">
    <subcellularLocation>
        <location evidence="7">Cytoplasm</location>
    </subcellularLocation>
</comment>
<evidence type="ECO:0000256" key="4">
    <source>
        <dbReference type="ARBA" id="ARBA00022737"/>
    </source>
</evidence>
<dbReference type="SMART" id="SM00320">
    <property type="entry name" value="WD40"/>
    <property type="match status" value="4"/>
</dbReference>
<evidence type="ECO:0000256" key="7">
    <source>
        <dbReference type="HAMAP-Rule" id="MF_03008"/>
    </source>
</evidence>
<evidence type="ECO:0000256" key="2">
    <source>
        <dbReference type="ARBA" id="ARBA00022540"/>
    </source>
</evidence>
<dbReference type="PANTHER" id="PTHR19877">
    <property type="entry name" value="EUKARYOTIC TRANSLATION INITIATION FACTOR 3 SUBUNIT I"/>
    <property type="match status" value="1"/>
</dbReference>
<dbReference type="InterPro" id="IPR001680">
    <property type="entry name" value="WD40_rpt"/>
</dbReference>
<dbReference type="InterPro" id="IPR036322">
    <property type="entry name" value="WD40_repeat_dom_sf"/>
</dbReference>
<name>A0A183SPA4_SCHSO</name>
<comment type="similarity">
    <text evidence="7">Belongs to the eIF-3 subunit I family.</text>
</comment>
<dbReference type="PROSITE" id="PS00678">
    <property type="entry name" value="WD_REPEATS_1"/>
    <property type="match status" value="1"/>
</dbReference>
<gene>
    <name evidence="9" type="ORF">SSLN_LOCUS6052</name>
</gene>
<dbReference type="GO" id="GO:0033290">
    <property type="term" value="C:eukaryotic 48S preinitiation complex"/>
    <property type="evidence" value="ECO:0007669"/>
    <property type="project" value="UniProtKB-UniRule"/>
</dbReference>
<keyword evidence="5 7" id="KW-0648">Protein biosynthesis</keyword>
<dbReference type="WBParaSite" id="SSLN_0000624701-mRNA-1">
    <property type="protein sequence ID" value="SSLN_0000624701-mRNA-1"/>
    <property type="gene ID" value="SSLN_0000624701"/>
</dbReference>
<keyword evidence="10" id="KW-1185">Reference proteome</keyword>
<protein>
    <recommendedName>
        <fullName evidence="7">Eukaryotic translation initiation factor 3 subunit I</fullName>
        <shortName evidence="7">eIF3i</shortName>
    </recommendedName>
</protein>
<dbReference type="InterPro" id="IPR027525">
    <property type="entry name" value="eIF3i"/>
</dbReference>
<keyword evidence="3 8" id="KW-0853">WD repeat</keyword>
<proteinExistence type="inferred from homology"/>